<dbReference type="SMART" id="SM00327">
    <property type="entry name" value="VWA"/>
    <property type="match status" value="2"/>
</dbReference>
<evidence type="ECO:0000256" key="12">
    <source>
        <dbReference type="ARBA" id="ARBA00025858"/>
    </source>
</evidence>
<dbReference type="Gene3D" id="2.10.25.10">
    <property type="entry name" value="Laminin"/>
    <property type="match status" value="5"/>
</dbReference>
<reference evidence="19" key="2">
    <citation type="submission" date="2020-02" db="EMBL/GenBank/DDBJ databases">
        <title>Esox lucius (northern pike) genome, fEsoLuc1, primary haplotype.</title>
        <authorList>
            <person name="Myers G."/>
            <person name="Karagic N."/>
            <person name="Meyer A."/>
            <person name="Pippel M."/>
            <person name="Reichard M."/>
            <person name="Winkler S."/>
            <person name="Tracey A."/>
            <person name="Sims Y."/>
            <person name="Howe K."/>
            <person name="Rhie A."/>
            <person name="Formenti G."/>
            <person name="Durbin R."/>
            <person name="Fedrigo O."/>
            <person name="Jarvis E.D."/>
        </authorList>
    </citation>
    <scope>NUCLEOTIDE SEQUENCE [LARGE SCALE GENOMIC DNA]</scope>
</reference>
<dbReference type="Ensembl" id="ENSELUT00000014768.3">
    <property type="protein sequence ID" value="ENSELUP00000002996.3"/>
    <property type="gene ID" value="ENSELUG00000004316.3"/>
</dbReference>
<dbReference type="Proteomes" id="UP000265140">
    <property type="component" value="Chromosome 19"/>
</dbReference>
<dbReference type="InterPro" id="IPR002035">
    <property type="entry name" value="VWF_A"/>
</dbReference>
<dbReference type="Pfam" id="PF00092">
    <property type="entry name" value="VWA"/>
    <property type="match status" value="2"/>
</dbReference>
<dbReference type="FunFam" id="2.10.25.10:FF:000284">
    <property type="entry name" value="von Willebrand factor"/>
    <property type="match status" value="1"/>
</dbReference>
<feature type="domain" description="VWFA" evidence="17">
    <location>
        <begin position="1468"/>
        <end position="1616"/>
    </location>
</feature>
<gene>
    <name evidence="19" type="primary">VWF</name>
</gene>
<evidence type="ECO:0000256" key="6">
    <source>
        <dbReference type="ARBA" id="ARBA00022696"/>
    </source>
</evidence>
<dbReference type="InterPro" id="IPR050780">
    <property type="entry name" value="Mucin_vWF_Thrombospondin_sf"/>
</dbReference>
<keyword evidence="20" id="KW-1185">Reference proteome</keyword>
<dbReference type="PROSITE" id="PS01185">
    <property type="entry name" value="CTCK_1"/>
    <property type="match status" value="1"/>
</dbReference>
<accession>A0A3P8XEF0</accession>
<reference evidence="20" key="1">
    <citation type="journal article" date="2014" name="PLoS ONE">
        <title>The genome and linkage map of the northern pike (Esox lucius): conserved synteny revealed between the salmonid sister group and the Neoteleostei.</title>
        <authorList>
            <person name="Rondeau E.B."/>
            <person name="Minkley D.R."/>
            <person name="Leong J.S."/>
            <person name="Messmer A.M."/>
            <person name="Jantzen J.R."/>
            <person name="von Schalburg K.R."/>
            <person name="Lemon C."/>
            <person name="Bird N.H."/>
            <person name="Koop B.F."/>
        </authorList>
    </citation>
    <scope>NUCLEOTIDE SEQUENCE</scope>
</reference>
<keyword evidence="7" id="KW-0677">Repeat</keyword>
<feature type="region of interest" description="Disordered" evidence="14">
    <location>
        <begin position="1439"/>
        <end position="1461"/>
    </location>
</feature>
<dbReference type="InterPro" id="IPR036465">
    <property type="entry name" value="vWFA_dom_sf"/>
</dbReference>
<dbReference type="FunFam" id="2.10.25.10:FF:000055">
    <property type="entry name" value="alpha-tectorin isoform X1"/>
    <property type="match status" value="1"/>
</dbReference>
<feature type="domain" description="VWFA" evidence="17">
    <location>
        <begin position="1262"/>
        <end position="1432"/>
    </location>
</feature>
<evidence type="ECO:0000256" key="4">
    <source>
        <dbReference type="ARBA" id="ARBA00022530"/>
    </source>
</evidence>
<evidence type="ECO:0000256" key="11">
    <source>
        <dbReference type="ARBA" id="ARBA00023180"/>
    </source>
</evidence>
<dbReference type="Gene3D" id="3.40.50.410">
    <property type="entry name" value="von Willebrand factor, type A domain"/>
    <property type="match status" value="2"/>
</dbReference>
<keyword evidence="10 13" id="KW-1015">Disulfide bond</keyword>
<dbReference type="PROSITE" id="PS50234">
    <property type="entry name" value="VWFA"/>
    <property type="match status" value="2"/>
</dbReference>
<feature type="domain" description="VWFD" evidence="18">
    <location>
        <begin position="865"/>
        <end position="1022"/>
    </location>
</feature>
<dbReference type="CDD" id="cd01450">
    <property type="entry name" value="vWFA_subfamily_ECM"/>
    <property type="match status" value="1"/>
</dbReference>
<evidence type="ECO:0000259" key="17">
    <source>
        <dbReference type="PROSITE" id="PS50234"/>
    </source>
</evidence>
<feature type="domain" description="VWFD" evidence="18">
    <location>
        <begin position="32"/>
        <end position="200"/>
    </location>
</feature>
<evidence type="ECO:0000256" key="9">
    <source>
        <dbReference type="ARBA" id="ARBA00023084"/>
    </source>
</evidence>
<dbReference type="GO" id="GO:0007596">
    <property type="term" value="P:blood coagulation"/>
    <property type="evidence" value="ECO:0007669"/>
    <property type="project" value="TreeGrafter"/>
</dbReference>
<feature type="domain" description="VWFD" evidence="18">
    <location>
        <begin position="389"/>
        <end position="563"/>
    </location>
</feature>
<dbReference type="InterPro" id="IPR002919">
    <property type="entry name" value="TIL_dom"/>
</dbReference>
<dbReference type="InterPro" id="IPR001007">
    <property type="entry name" value="VWF_dom"/>
</dbReference>
<evidence type="ECO:0000256" key="14">
    <source>
        <dbReference type="SAM" id="MobiDB-lite"/>
    </source>
</evidence>
<reference evidence="19" key="4">
    <citation type="submission" date="2025-09" db="UniProtKB">
        <authorList>
            <consortium name="Ensembl"/>
        </authorList>
    </citation>
    <scope>IDENTIFICATION</scope>
</reference>
<dbReference type="Bgee" id="ENSELUG00000004316">
    <property type="expression patterns" value="Expressed in pharyngeal gill and 13 other cell types or tissues"/>
</dbReference>
<evidence type="ECO:0000256" key="7">
    <source>
        <dbReference type="ARBA" id="ARBA00022737"/>
    </source>
</evidence>
<keyword evidence="5" id="KW-0165">Cleavage on pair of basic residues</keyword>
<proteinExistence type="predicted"/>
<dbReference type="PANTHER" id="PTHR11339">
    <property type="entry name" value="EXTRACELLULAR MATRIX GLYCOPROTEIN RELATED"/>
    <property type="match status" value="1"/>
</dbReference>
<dbReference type="SUPFAM" id="SSF53300">
    <property type="entry name" value="vWA-like"/>
    <property type="match status" value="3"/>
</dbReference>
<evidence type="ECO:0000259" key="18">
    <source>
        <dbReference type="PROSITE" id="PS51233"/>
    </source>
</evidence>
<reference evidence="19" key="3">
    <citation type="submission" date="2025-08" db="UniProtKB">
        <authorList>
            <consortium name="Ensembl"/>
        </authorList>
    </citation>
    <scope>IDENTIFICATION</scope>
</reference>
<dbReference type="GO" id="GO:0005615">
    <property type="term" value="C:extracellular space"/>
    <property type="evidence" value="ECO:0007669"/>
    <property type="project" value="TreeGrafter"/>
</dbReference>
<dbReference type="InterPro" id="IPR001846">
    <property type="entry name" value="VWF_type-D"/>
</dbReference>
<keyword evidence="8" id="KW-0130">Cell adhesion</keyword>
<evidence type="ECO:0000256" key="5">
    <source>
        <dbReference type="ARBA" id="ARBA00022685"/>
    </source>
</evidence>
<evidence type="ECO:0000259" key="16">
    <source>
        <dbReference type="PROSITE" id="PS50184"/>
    </source>
</evidence>
<comment type="subunit">
    <text evidence="12">Multimeric. Interacts with F8.</text>
</comment>
<evidence type="ECO:0000256" key="8">
    <source>
        <dbReference type="ARBA" id="ARBA00022889"/>
    </source>
</evidence>
<dbReference type="PROSITE" id="PS51233">
    <property type="entry name" value="VWFD"/>
    <property type="match status" value="4"/>
</dbReference>
<dbReference type="Pfam" id="PF01826">
    <property type="entry name" value="TIL"/>
    <property type="match status" value="2"/>
</dbReference>
<dbReference type="SMART" id="SM00214">
    <property type="entry name" value="VWC"/>
    <property type="match status" value="2"/>
</dbReference>
<evidence type="ECO:0000259" key="15">
    <source>
        <dbReference type="PROSITE" id="PS01225"/>
    </source>
</evidence>
<dbReference type="InterPro" id="IPR014853">
    <property type="entry name" value="VWF/SSPO/ZAN-like_Cys-rich_dom"/>
</dbReference>
<comment type="subcellular location">
    <subcellularLocation>
        <location evidence="1">Secreted</location>
        <location evidence="1">Extracellular space</location>
        <location evidence="1">Extracellular matrix</location>
    </subcellularLocation>
</comment>
<dbReference type="InterPro" id="IPR036084">
    <property type="entry name" value="Ser_inhib-like_sf"/>
</dbReference>
<dbReference type="SMART" id="SM00832">
    <property type="entry name" value="C8"/>
    <property type="match status" value="4"/>
</dbReference>
<keyword evidence="4" id="KW-0272">Extracellular matrix</keyword>
<evidence type="ECO:0000256" key="3">
    <source>
        <dbReference type="ARBA" id="ARBA00022525"/>
    </source>
</evidence>
<dbReference type="Pfam" id="PF25962">
    <property type="entry name" value="TIL_OTOGL_Mucin"/>
    <property type="match status" value="1"/>
</dbReference>
<dbReference type="Pfam" id="PF08742">
    <property type="entry name" value="C8"/>
    <property type="match status" value="4"/>
</dbReference>
<feature type="domain" description="VWFC" evidence="16">
    <location>
        <begin position="2154"/>
        <end position="2226"/>
    </location>
</feature>
<organism evidence="19 20">
    <name type="scientific">Esox lucius</name>
    <name type="common">Northern pike</name>
    <dbReference type="NCBI Taxonomy" id="8010"/>
    <lineage>
        <taxon>Eukaryota</taxon>
        <taxon>Metazoa</taxon>
        <taxon>Chordata</taxon>
        <taxon>Craniata</taxon>
        <taxon>Vertebrata</taxon>
        <taxon>Euteleostomi</taxon>
        <taxon>Actinopterygii</taxon>
        <taxon>Neopterygii</taxon>
        <taxon>Teleostei</taxon>
        <taxon>Protacanthopterygii</taxon>
        <taxon>Esociformes</taxon>
        <taxon>Esocidae</taxon>
        <taxon>Esox</taxon>
    </lineage>
</organism>
<dbReference type="CDD" id="cd19941">
    <property type="entry name" value="TIL"/>
    <property type="match status" value="5"/>
</dbReference>
<feature type="disulfide bond" evidence="13">
    <location>
        <begin position="2606"/>
        <end position="2658"/>
    </location>
</feature>
<evidence type="ECO:0000313" key="19">
    <source>
        <dbReference type="Ensembl" id="ENSELUP00000002996.3"/>
    </source>
</evidence>
<evidence type="ECO:0000256" key="10">
    <source>
        <dbReference type="ARBA" id="ARBA00023157"/>
    </source>
</evidence>
<dbReference type="Pfam" id="PF23244">
    <property type="entry name" value="VWF"/>
    <property type="match status" value="2"/>
</dbReference>
<comment type="caution">
    <text evidence="13">Lacks conserved residue(s) required for the propagation of feature annotation.</text>
</comment>
<dbReference type="GO" id="GO:0031012">
    <property type="term" value="C:extracellular matrix"/>
    <property type="evidence" value="ECO:0007669"/>
    <property type="project" value="TreeGrafter"/>
</dbReference>
<dbReference type="InterPro" id="IPR006207">
    <property type="entry name" value="Cys_knot_C"/>
</dbReference>
<dbReference type="SMART" id="SM00215">
    <property type="entry name" value="VWC_out"/>
    <property type="match status" value="2"/>
</dbReference>
<evidence type="ECO:0000256" key="1">
    <source>
        <dbReference type="ARBA" id="ARBA00004498"/>
    </source>
</evidence>
<dbReference type="FunFam" id="2.10.25.10:FF:000674">
    <property type="entry name" value="Mucin-2"/>
    <property type="match status" value="1"/>
</dbReference>
<keyword evidence="9" id="KW-0094">Blood coagulation</keyword>
<dbReference type="GeneTree" id="ENSGT00940000155810"/>
<dbReference type="PROSITE" id="PS50184">
    <property type="entry name" value="VWFC_2"/>
    <property type="match status" value="1"/>
</dbReference>
<dbReference type="SMART" id="SM00041">
    <property type="entry name" value="CT"/>
    <property type="match status" value="1"/>
</dbReference>
<name>A0A3P8XEF0_ESOLU</name>
<protein>
    <recommendedName>
        <fullName evidence="2">von Willebrand factor</fullName>
    </recommendedName>
</protein>
<keyword evidence="3" id="KW-0964">Secreted</keyword>
<dbReference type="SUPFAM" id="SSF57567">
    <property type="entry name" value="Serine protease inhibitors"/>
    <property type="match status" value="5"/>
</dbReference>
<evidence type="ECO:0000313" key="20">
    <source>
        <dbReference type="Proteomes" id="UP000265140"/>
    </source>
</evidence>
<sequence length="2664" mass="292841">MDGTMYHEILANNLLLSVRALKMGLFAVGLSDRCSLFGRHHVHTFDGILYQFPGDCSYLLAGDCDQRAFTLLGDFVRGQRSGVTLFLGEVFELHLSVNGHLSQGQKRLSLPYAFQGVFVGSELGFYKMWSEEFGFSVTIDNQANVALTMAKHHSNHTCGLCGNFNGEPDDDYTAQEGFLTEDSYDFANSWALKGAGEPCRRVSPPSQSCNTTADTPTVLSRCSVLQNSPVFLRCANVVSPETFLSICEEEACHCGQGEGLGAGPDCHCNVLLEFARTCLAHGQLLNGWLEDSQCSPRCPVGMQYKECARSCSTTCQSLNIQEVCNEECVDGCTCPVGKVIDGDRCVEVSQCSCVHMGRHFPPGSSISQDCNTCICRHGSWECTNQGCPGECMVTGQSHFKTFDNKFFTFSGHCQYLLAKDCTDNAFSVIIETVQCADETDAVCTRSVTLSLKSLEAMTVKLKHGGVVSVNDLDIRTPMNHGRLRIQRMVQSGVRVLYGNDLHLEWDGRGHVLLKLWPVWAGNTCGLCGNYNGNQGDDFLSAAGLVEAGPQAFGQSWRINGDCNSAPRPDTDPCSLNPKREEACGMMMSEVFRPCHFLVNPLPFLRFCRYDVCVCSNGEECLCSALASYAAACSARGVLLTWRTPEHCAMKCPVGQVYETCGSVCQRSCRTLSGKEPGCTEQTGCEEGCFCPPGQYLSDTGECVSPEFCPCLHDGQLYQPNDVYADHNSICYCENGSMKCSSNEMSETMLSDMFYEDEQPFSRGKRRSAPCAPPLRHVGCEGGGQGLECSRTCQNLDLPCLSLACRPGCLCPNGTVRHRRECIVPEQCPCYHNKRAYAPGQRITVDCNTCVCENRHWHCTKQVCDGVCRTVGEGHYITFDGLQYSFPGLCQYVLVQDQCGGEEGSFRVLVENEACGVVGHRCAKAVTVFYKGGIITMEHGQVSLRHTHGSEVEIVRSGQFFILLLGKHISISWDLGTRLLERVCGLCGNYDGNLNNDLLSSNNQLEVDSAHFGNSWKVKPSCADATQPSPPCSNNIVKLVMVEQSCRVLSGTLFRDCNSLVDPEPYVEMCVEAACSCPTVGDCVCFCDVIAAYAQACSERGMAVSWRTNDLCPLSCEDLNIAAEVLGGEPCQWRYNTCSSACPITCQHPEPLPCPFTCLEGCHATCPPGQLLDEVSMRCVEPTQCHVCYHDGERISHGNKVILNHDDPKHCQICHCENNTLSCKVCPVLEITVSTTLPADLTTPTALPFSTLMPEHSCDRAMDLAFLLDGSAALSEEDFLSVKEFILSVVDRFRMGSAHTRATVLLYHSGVKTYDLQWLFKKTVRELHYSGGDVAFLDEAVKYLAIHIYDKNKREHAGRVAIILTANINPRPLRRTVKLLRTKDITTLTLALGPEASWSQVNEITKARPDNRAYQLNSVAELPINFLEVTDYLCTLGLEPETPKPHPTKPSSPANLALTTTTSPAPSKEITFILEGSDSVGEVGFNKSLHFLEEVISQLAEEDEQSVRVTVIQYSVTITVEITRWEIQWHRTQLLQRLREIRWRGGAKTNTGAAISQTFQEIITDRTSSTTPPLVFLVTENPPTDVITRPLSHTHSNVFPIGVGRKVTEVDLLPLSSPQRPLMILTEKTVLLFHNLPCRKPMDILFLLGGKASVGPDTDRQTEGETAFEDMKTFVKAFINSADIGMTTRHLQHSSHHPITTQLSPPNHNGLGLRFLHNCNVSDDITLLLGVSVFPIGIGHGYNRAELHMLGSHGNQDNTLHLNSLEELMMLLTLDKSYVDRLCRGTTTHTTPTTGVNCDRLEPPVCISYMSPVRVEETCGCRWDCPCVCMGSSTNHVVRFDSLALKLDGEGICSYTLLTVAGGKMVIGGSEVTLHMGTCQGSANHNDICMKAMEVTHGLSSVLLKDDMTVTVNGAPVSMPYHSRQVEVMRFGEVMFQLKSVEHGYILAFTPQNNEFTLTLSSSSTNHTAGLCGLCGEETVKRLSLRNGSLTLDPALLLSDWSVPGGEGVCVPRRSPVCVYGASRACEVLRSEVFSSCHTHVPIMPFITRCQKEACQETDVCDVISSYTHLCRQRGLCVHWRSSHLCPMQCPSIMEYDACRMGCVEDCSSINLLPGDTGVFRGNKSACMTTPTEGCFCPQGTVLLGGECVSPDVCNQCVDQHGHRHQYLHTWVPEDNHCQICMCLDYQRINCTAKPCLDAKAPVCGPCEVLREKRESKCCPEYECVCDMVSCELPEIPRCEDGLTVVLTNPGECQPIHQCACKKEECSLQAPPACPSHRRLSVKQTQCCDSFQCVCDCHNSTHSCPPGFISSFSTNDCGCTETACMPDQVCVVGGVVYHVGSQWEEGCEKCSCTQQRDSHTNLHIAQCVPPVCDHTCPLVTTPTHTHTNLSRGNCTHTHTHTHTYQPAQCPLGEVWRSPEDMCVLHQCVSVGDGEVFITHTNVSCPPLDPPPCPLGTELHCDTSACCPQCHCGIYPHTHTNPHTHTHKPTHTHKRLMVDMCTHCSCSVEDGAVKRYKLSCRRISSCLYTLQVNTTLTEGCSQFSCGVNSKGELVLKTILTTCPPFERQLCLDHGGKVSQIGTSCCEMCKYHVFVQNLCLCERCVYGKCHSKSMYSLETNSMKKECVCCTAMKTEPLSVPLLCPNGTLTHHNVMSVTACDCQDLHCT</sequence>
<keyword evidence="6" id="KW-0356">Hemostasis</keyword>
<keyword evidence="11" id="KW-0325">Glycoprotein</keyword>
<dbReference type="InterPro" id="IPR058753">
    <property type="entry name" value="TIL_OTOGL_Mucin"/>
</dbReference>
<dbReference type="STRING" id="8010.ENSELUP00000002996"/>
<dbReference type="SUPFAM" id="SSF57603">
    <property type="entry name" value="FnI-like domain"/>
    <property type="match status" value="1"/>
</dbReference>
<dbReference type="PANTHER" id="PTHR11339:SF361">
    <property type="entry name" value="VON WILLEBRAND FACTOR"/>
    <property type="match status" value="1"/>
</dbReference>
<dbReference type="PROSITE" id="PS01225">
    <property type="entry name" value="CTCK_2"/>
    <property type="match status" value="1"/>
</dbReference>
<evidence type="ECO:0000256" key="2">
    <source>
        <dbReference type="ARBA" id="ARBA00016619"/>
    </source>
</evidence>
<evidence type="ECO:0000256" key="13">
    <source>
        <dbReference type="PROSITE-ProRule" id="PRU00039"/>
    </source>
</evidence>
<dbReference type="Pfam" id="PF00094">
    <property type="entry name" value="VWD"/>
    <property type="match status" value="4"/>
</dbReference>
<dbReference type="GO" id="GO:0031589">
    <property type="term" value="P:cell-substrate adhesion"/>
    <property type="evidence" value="ECO:0007669"/>
    <property type="project" value="TreeGrafter"/>
</dbReference>
<dbReference type="SMART" id="SM00216">
    <property type="entry name" value="VWD"/>
    <property type="match status" value="4"/>
</dbReference>
<feature type="domain" description="CTCK" evidence="15">
    <location>
        <begin position="2560"/>
        <end position="2664"/>
    </location>
</feature>
<feature type="domain" description="VWFD" evidence="18">
    <location>
        <begin position="1826"/>
        <end position="2010"/>
    </location>
</feature>